<protein>
    <recommendedName>
        <fullName evidence="3">Recombinase A</fullName>
    </recommendedName>
</protein>
<gene>
    <name evidence="1" type="ORF">FB389_0407</name>
</gene>
<dbReference type="AlphaFoldDB" id="A0A542SMB7"/>
<evidence type="ECO:0000313" key="1">
    <source>
        <dbReference type="EMBL" id="TQK75772.1"/>
    </source>
</evidence>
<evidence type="ECO:0008006" key="3">
    <source>
        <dbReference type="Google" id="ProtNLM"/>
    </source>
</evidence>
<organism evidence="1 2">
    <name type="scientific">Rarobacter incanus</name>
    <dbReference type="NCBI Taxonomy" id="153494"/>
    <lineage>
        <taxon>Bacteria</taxon>
        <taxon>Bacillati</taxon>
        <taxon>Actinomycetota</taxon>
        <taxon>Actinomycetes</taxon>
        <taxon>Micrococcales</taxon>
        <taxon>Rarobacteraceae</taxon>
        <taxon>Rarobacter</taxon>
    </lineage>
</organism>
<name>A0A542SMB7_9MICO</name>
<dbReference type="Proteomes" id="UP000316181">
    <property type="component" value="Unassembled WGS sequence"/>
</dbReference>
<reference evidence="1 2" key="1">
    <citation type="submission" date="2019-06" db="EMBL/GenBank/DDBJ databases">
        <title>Sequencing the genomes of 1000 actinobacteria strains.</title>
        <authorList>
            <person name="Klenk H.-P."/>
        </authorList>
    </citation>
    <scope>NUCLEOTIDE SEQUENCE [LARGE SCALE GENOMIC DNA]</scope>
    <source>
        <strain evidence="1 2">DSM 10596</strain>
    </source>
</reference>
<comment type="caution">
    <text evidence="1">The sequence shown here is derived from an EMBL/GenBank/DDBJ whole genome shotgun (WGS) entry which is preliminary data.</text>
</comment>
<proteinExistence type="predicted"/>
<evidence type="ECO:0000313" key="2">
    <source>
        <dbReference type="Proteomes" id="UP000316181"/>
    </source>
</evidence>
<keyword evidence="2" id="KW-1185">Reference proteome</keyword>
<accession>A0A542SMB7</accession>
<dbReference type="EMBL" id="VFNV01000001">
    <property type="protein sequence ID" value="TQK75772.1"/>
    <property type="molecule type" value="Genomic_DNA"/>
</dbReference>
<sequence>MGTQGDARAEKLAKARSILQSSRTVPQWQSLGSGAIMHEAPSPRSAVAAKGSAHGGRATLTEIVPAPLRQSGIVAVTGSLSIGIEALAEVMSVRTESPRWAAIFGEPTFGFERACQQGVDLSRVVVIPKITGDTDRVMAAAIDGIDIIVCGQHVEFTAAQQRRIAARIRKRGCFLLSLRPWNGADVSVSVSGRQWRGLESGHGWITSATTAVRRVGRGAYAQPMQASFDLTQRKAG</sequence>